<proteinExistence type="predicted"/>
<dbReference type="AlphaFoldDB" id="A0AAV2FL59"/>
<sequence length="92" mass="9674">MEENFDISEQSSFAAVTVLCDCDCDSASSWDDGDGNQSVEIGERLPPTALLSLRDSSPELYSELQVGAAAVGVVLRSADGGRRFVSEGGSWG</sequence>
<keyword evidence="2" id="KW-1185">Reference proteome</keyword>
<accession>A0AAV2FL59</accession>
<name>A0AAV2FL59_9ROSI</name>
<gene>
    <name evidence="1" type="ORF">LTRI10_LOCUS38627</name>
</gene>
<dbReference type="Proteomes" id="UP001497516">
    <property type="component" value="Chromosome 6"/>
</dbReference>
<dbReference type="EMBL" id="OZ034819">
    <property type="protein sequence ID" value="CAL1398393.1"/>
    <property type="molecule type" value="Genomic_DNA"/>
</dbReference>
<organism evidence="1 2">
    <name type="scientific">Linum trigynum</name>
    <dbReference type="NCBI Taxonomy" id="586398"/>
    <lineage>
        <taxon>Eukaryota</taxon>
        <taxon>Viridiplantae</taxon>
        <taxon>Streptophyta</taxon>
        <taxon>Embryophyta</taxon>
        <taxon>Tracheophyta</taxon>
        <taxon>Spermatophyta</taxon>
        <taxon>Magnoliopsida</taxon>
        <taxon>eudicotyledons</taxon>
        <taxon>Gunneridae</taxon>
        <taxon>Pentapetalae</taxon>
        <taxon>rosids</taxon>
        <taxon>fabids</taxon>
        <taxon>Malpighiales</taxon>
        <taxon>Linaceae</taxon>
        <taxon>Linum</taxon>
    </lineage>
</organism>
<evidence type="ECO:0000313" key="2">
    <source>
        <dbReference type="Proteomes" id="UP001497516"/>
    </source>
</evidence>
<protein>
    <submittedName>
        <fullName evidence="1">Uncharacterized protein</fullName>
    </submittedName>
</protein>
<evidence type="ECO:0000313" key="1">
    <source>
        <dbReference type="EMBL" id="CAL1398393.1"/>
    </source>
</evidence>
<reference evidence="1 2" key="1">
    <citation type="submission" date="2024-04" db="EMBL/GenBank/DDBJ databases">
        <authorList>
            <person name="Fracassetti M."/>
        </authorList>
    </citation>
    <scope>NUCLEOTIDE SEQUENCE [LARGE SCALE GENOMIC DNA]</scope>
</reference>